<keyword evidence="4" id="KW-1185">Reference proteome</keyword>
<dbReference type="FunFam" id="1.20.80.10:FF:000014">
    <property type="entry name" value="Tyrosine-protein phosphatase non-receptor type"/>
    <property type="match status" value="1"/>
</dbReference>
<dbReference type="Pfam" id="PF09380">
    <property type="entry name" value="FERM_C"/>
    <property type="match status" value="1"/>
</dbReference>
<dbReference type="InterPro" id="IPR019749">
    <property type="entry name" value="Band_41_domain"/>
</dbReference>
<dbReference type="PRINTS" id="PR00935">
    <property type="entry name" value="BAND41"/>
</dbReference>
<dbReference type="SUPFAM" id="SSF54236">
    <property type="entry name" value="Ubiquitin-like"/>
    <property type="match status" value="1"/>
</dbReference>
<feature type="compositionally biased region" description="Low complexity" evidence="1">
    <location>
        <begin position="398"/>
        <end position="410"/>
    </location>
</feature>
<dbReference type="PANTHER" id="PTHR23280:SF27">
    <property type="entry name" value="TYROSINE-PROTEIN PHOSPHATASE NON-RECEPTOR TYPE"/>
    <property type="match status" value="1"/>
</dbReference>
<dbReference type="Pfam" id="PF09379">
    <property type="entry name" value="FERM_N"/>
    <property type="match status" value="1"/>
</dbReference>
<gene>
    <name evidence="3" type="ORF">PENTCL1PPCAC_9537</name>
</gene>
<dbReference type="SMART" id="SM01196">
    <property type="entry name" value="FERM_C"/>
    <property type="match status" value="1"/>
</dbReference>
<dbReference type="SUPFAM" id="SSF47031">
    <property type="entry name" value="Second domain of FERM"/>
    <property type="match status" value="1"/>
</dbReference>
<dbReference type="SUPFAM" id="SSF50729">
    <property type="entry name" value="PH domain-like"/>
    <property type="match status" value="1"/>
</dbReference>
<comment type="caution">
    <text evidence="3">The sequence shown here is derived from an EMBL/GenBank/DDBJ whole genome shotgun (WGS) entry which is preliminary data.</text>
</comment>
<evidence type="ECO:0000313" key="4">
    <source>
        <dbReference type="Proteomes" id="UP001432027"/>
    </source>
</evidence>
<evidence type="ECO:0000256" key="1">
    <source>
        <dbReference type="SAM" id="MobiDB-lite"/>
    </source>
</evidence>
<feature type="region of interest" description="Disordered" evidence="1">
    <location>
        <begin position="385"/>
        <end position="479"/>
    </location>
</feature>
<dbReference type="InterPro" id="IPR019748">
    <property type="entry name" value="FERM_central"/>
</dbReference>
<dbReference type="Gene3D" id="3.10.20.90">
    <property type="entry name" value="Phosphatidylinositol 3-kinase Catalytic Subunit, Chain A, domain 1"/>
    <property type="match status" value="1"/>
</dbReference>
<dbReference type="SMART" id="SM01195">
    <property type="entry name" value="FA"/>
    <property type="match status" value="1"/>
</dbReference>
<evidence type="ECO:0000313" key="3">
    <source>
        <dbReference type="EMBL" id="GMS87362.1"/>
    </source>
</evidence>
<name>A0AAV5SYC4_9BILA</name>
<sequence>MRFGSGTYNVRDSEGLNPDTLIRQQPSSLQRTISCRVFFLDGTEHSFSLPRQARGGELLDRVYEYLEIVERDYFGLQFLSLLDPGEETQQKKWLDADKSIRKQMICPPYNLYFRVKFYVSDPAKLVEEYTRYHLFMQLRKDIADARLPVSEHSAIVLASYVVQSEFGDFSAEEHCENYLDGLVFAPNQPADFAERVAALHPQHVGMVPADAEFAFIEHAKRLDLYGVELFECRDIVDATLAVGANAFGMIVFAPEPPVGRGRSADLSPSALRKISEFPWSCIMKISFKRKQFCIEIRTVIDDETEKDSVLTFHCFSSPACKALWKSCVEHHTFFRLIAPPVKPPKGIFNLGSRFRYSGRTEFQTMEDVKRRARLDRPFVRSSSKTSFARHTFGGGSGTRSTDSSRISSEGVVDSPDLSTRVYSAAGPDAGAAPEASQPRPSRASSWARRLLYAAGAPDRRGPAASASDPDAASAPTRTLADVEADCEVVLALHKSTSLPIER</sequence>
<accession>A0AAV5SYC4</accession>
<dbReference type="InterPro" id="IPR029071">
    <property type="entry name" value="Ubiquitin-like_domsf"/>
</dbReference>
<dbReference type="GO" id="GO:0005856">
    <property type="term" value="C:cytoskeleton"/>
    <property type="evidence" value="ECO:0007669"/>
    <property type="project" value="TreeGrafter"/>
</dbReference>
<dbReference type="Proteomes" id="UP001432027">
    <property type="component" value="Unassembled WGS sequence"/>
</dbReference>
<dbReference type="PANTHER" id="PTHR23280">
    <property type="entry name" value="4.1 G PROTEIN"/>
    <property type="match status" value="1"/>
</dbReference>
<protein>
    <recommendedName>
        <fullName evidence="2">FERM domain-containing protein</fullName>
    </recommendedName>
</protein>
<dbReference type="AlphaFoldDB" id="A0AAV5SYC4"/>
<reference evidence="3" key="1">
    <citation type="submission" date="2023-10" db="EMBL/GenBank/DDBJ databases">
        <title>Genome assembly of Pristionchus species.</title>
        <authorList>
            <person name="Yoshida K."/>
            <person name="Sommer R.J."/>
        </authorList>
    </citation>
    <scope>NUCLEOTIDE SEQUENCE</scope>
    <source>
        <strain evidence="3">RS0144</strain>
    </source>
</reference>
<dbReference type="InterPro" id="IPR035963">
    <property type="entry name" value="FERM_2"/>
</dbReference>
<dbReference type="Pfam" id="PF00373">
    <property type="entry name" value="FERM_M"/>
    <property type="match status" value="1"/>
</dbReference>
<proteinExistence type="predicted"/>
<dbReference type="InterPro" id="IPR014352">
    <property type="entry name" value="FERM/acyl-CoA-bd_prot_sf"/>
</dbReference>
<feature type="compositionally biased region" description="Low complexity" evidence="1">
    <location>
        <begin position="424"/>
        <end position="475"/>
    </location>
</feature>
<dbReference type="PROSITE" id="PS00661">
    <property type="entry name" value="FERM_2"/>
    <property type="match status" value="1"/>
</dbReference>
<evidence type="ECO:0000259" key="2">
    <source>
        <dbReference type="PROSITE" id="PS50057"/>
    </source>
</evidence>
<dbReference type="PROSITE" id="PS00660">
    <property type="entry name" value="FERM_1"/>
    <property type="match status" value="1"/>
</dbReference>
<dbReference type="GO" id="GO:0031032">
    <property type="term" value="P:actomyosin structure organization"/>
    <property type="evidence" value="ECO:0007669"/>
    <property type="project" value="TreeGrafter"/>
</dbReference>
<dbReference type="InterPro" id="IPR014847">
    <property type="entry name" value="FA"/>
</dbReference>
<feature type="domain" description="FERM" evidence="2">
    <location>
        <begin position="33"/>
        <end position="338"/>
    </location>
</feature>
<dbReference type="EMBL" id="BTSX01000003">
    <property type="protein sequence ID" value="GMS87362.1"/>
    <property type="molecule type" value="Genomic_DNA"/>
</dbReference>
<dbReference type="Gene3D" id="2.30.29.30">
    <property type="entry name" value="Pleckstrin-homology domain (PH domain)/Phosphotyrosine-binding domain (PTB)"/>
    <property type="match status" value="1"/>
</dbReference>
<dbReference type="FunFam" id="3.10.20.90:FF:000489">
    <property type="entry name" value="band 4.1-like protein 3 isoform X1"/>
    <property type="match status" value="1"/>
</dbReference>
<feature type="non-terminal residue" evidence="3">
    <location>
        <position position="502"/>
    </location>
</feature>
<dbReference type="InterPro" id="IPR000299">
    <property type="entry name" value="FERM_domain"/>
</dbReference>
<dbReference type="PROSITE" id="PS50057">
    <property type="entry name" value="FERM_3"/>
    <property type="match status" value="1"/>
</dbReference>
<dbReference type="InterPro" id="IPR018979">
    <property type="entry name" value="FERM_N"/>
</dbReference>
<dbReference type="SMART" id="SM00295">
    <property type="entry name" value="B41"/>
    <property type="match status" value="1"/>
</dbReference>
<dbReference type="InterPro" id="IPR011993">
    <property type="entry name" value="PH-like_dom_sf"/>
</dbReference>
<dbReference type="Pfam" id="PF08736">
    <property type="entry name" value="FA"/>
    <property type="match status" value="1"/>
</dbReference>
<dbReference type="InterPro" id="IPR018980">
    <property type="entry name" value="FERM_PH-like_C"/>
</dbReference>
<organism evidence="3 4">
    <name type="scientific">Pristionchus entomophagus</name>
    <dbReference type="NCBI Taxonomy" id="358040"/>
    <lineage>
        <taxon>Eukaryota</taxon>
        <taxon>Metazoa</taxon>
        <taxon>Ecdysozoa</taxon>
        <taxon>Nematoda</taxon>
        <taxon>Chromadorea</taxon>
        <taxon>Rhabditida</taxon>
        <taxon>Rhabditina</taxon>
        <taxon>Diplogasteromorpha</taxon>
        <taxon>Diplogasteroidea</taxon>
        <taxon>Neodiplogasteridae</taxon>
        <taxon>Pristionchus</taxon>
    </lineage>
</organism>
<dbReference type="Gene3D" id="1.20.80.10">
    <property type="match status" value="1"/>
</dbReference>
<dbReference type="InterPro" id="IPR019747">
    <property type="entry name" value="FERM_CS"/>
</dbReference>
<dbReference type="CDD" id="cd14473">
    <property type="entry name" value="FERM_B-lobe"/>
    <property type="match status" value="1"/>
</dbReference>